<dbReference type="SMART" id="SM00087">
    <property type="entry name" value="PTH"/>
    <property type="match status" value="1"/>
</dbReference>
<dbReference type="GeneTree" id="ENSGT00390000018603"/>
<feature type="signal peptide" evidence="10">
    <location>
        <begin position="1"/>
        <end position="23"/>
    </location>
</feature>
<keyword evidence="8 10" id="KW-0732">Signal</keyword>
<evidence type="ECO:0000256" key="8">
    <source>
        <dbReference type="ARBA" id="ARBA00022729"/>
    </source>
</evidence>
<protein>
    <recommendedName>
        <fullName evidence="4 10">Parathyroid hormone</fullName>
        <shortName evidence="10">PTH</shortName>
    </recommendedName>
</protein>
<keyword evidence="12" id="KW-1185">Reference proteome</keyword>
<name>A0A674F4K2_SALTR</name>
<evidence type="ECO:0000256" key="10">
    <source>
        <dbReference type="PIRNR" id="PIRNR001832"/>
    </source>
</evidence>
<evidence type="ECO:0000313" key="11">
    <source>
        <dbReference type="Ensembl" id="ENSSTUP00000115529.1"/>
    </source>
</evidence>
<comment type="subcellular location">
    <subcellularLocation>
        <location evidence="1 10">Secreted</location>
    </subcellularLocation>
</comment>
<dbReference type="GO" id="GO:0006874">
    <property type="term" value="P:intracellular calcium ion homeostasis"/>
    <property type="evidence" value="ECO:0007669"/>
    <property type="project" value="InterPro"/>
</dbReference>
<keyword evidence="6" id="KW-0165">Cleavage on pair of basic residues</keyword>
<dbReference type="InParanoid" id="A0A674F4K2"/>
<keyword evidence="7 10" id="KW-0372">Hormone</keyword>
<evidence type="ECO:0000256" key="1">
    <source>
        <dbReference type="ARBA" id="ARBA00004613"/>
    </source>
</evidence>
<sequence length="104" mass="11863">MLSIKSLDKIVLIIVLCSLYTEARPMRKRSISEVQLMHNVGVHKQVGERQDWLQLKLKDIIAASHAKAQQHGQSGKIRCLLPDDLTGLAQNVKKKKKKFYVNIM</sequence>
<comment type="similarity">
    <text evidence="2 10">Belongs to the parathyroid hormone family.</text>
</comment>
<dbReference type="PIRSF" id="PIRSF001832">
    <property type="entry name" value="PTH"/>
    <property type="match status" value="1"/>
</dbReference>
<dbReference type="InterPro" id="IPR001415">
    <property type="entry name" value="PTH/PTH-rel"/>
</dbReference>
<dbReference type="InterPro" id="IPR003625">
    <property type="entry name" value="PTH"/>
</dbReference>
<dbReference type="GO" id="GO:0046326">
    <property type="term" value="P:positive regulation of D-glucose import"/>
    <property type="evidence" value="ECO:0007669"/>
    <property type="project" value="UniProtKB-UniRule"/>
</dbReference>
<comment type="subunit">
    <text evidence="3">Interacts with PTH1R (via N-terminal extracellular domain).</text>
</comment>
<evidence type="ECO:0000256" key="6">
    <source>
        <dbReference type="ARBA" id="ARBA00022685"/>
    </source>
</evidence>
<evidence type="ECO:0000256" key="2">
    <source>
        <dbReference type="ARBA" id="ARBA00006307"/>
    </source>
</evidence>
<organism evidence="11 12">
    <name type="scientific">Salmo trutta</name>
    <name type="common">Brown trout</name>
    <dbReference type="NCBI Taxonomy" id="8032"/>
    <lineage>
        <taxon>Eukaryota</taxon>
        <taxon>Metazoa</taxon>
        <taxon>Chordata</taxon>
        <taxon>Craniata</taxon>
        <taxon>Vertebrata</taxon>
        <taxon>Euteleostomi</taxon>
        <taxon>Actinopterygii</taxon>
        <taxon>Neopterygii</taxon>
        <taxon>Teleostei</taxon>
        <taxon>Protacanthopterygii</taxon>
        <taxon>Salmoniformes</taxon>
        <taxon>Salmonidae</taxon>
        <taxon>Salmoninae</taxon>
        <taxon>Salmo</taxon>
    </lineage>
</organism>
<dbReference type="FunCoup" id="A0A674F4K2">
    <property type="interactions" value="12"/>
</dbReference>
<keyword evidence="5 10" id="KW-0964">Secreted</keyword>
<reference evidence="11" key="2">
    <citation type="submission" date="2025-09" db="UniProtKB">
        <authorList>
            <consortium name="Ensembl"/>
        </authorList>
    </citation>
    <scope>IDENTIFICATION</scope>
</reference>
<proteinExistence type="inferred from homology"/>
<evidence type="ECO:0000256" key="9">
    <source>
        <dbReference type="ARBA" id="ARBA00093407"/>
    </source>
</evidence>
<evidence type="ECO:0000256" key="4">
    <source>
        <dbReference type="ARBA" id="ARBA00022135"/>
    </source>
</evidence>
<dbReference type="Proteomes" id="UP000472277">
    <property type="component" value="Chromosome 29"/>
</dbReference>
<accession>A0A674F4K2</accession>
<dbReference type="PANTHER" id="PTHR10541">
    <property type="entry name" value="PARATHYROID HORMONE"/>
    <property type="match status" value="1"/>
</dbReference>
<comment type="function">
    <text evidence="9 10">Parathyroid hormone elevates calcium level by dissolving the salts in bone and preventing their renal excretion. Acts by binding to its receptor, PTH1R, activating G protein-coupled receptor signaling. Stimulates [1-14C]-2-deoxy-D-glucose (2DG) transport and glycogen synthesis in osteoblastic cells.</text>
</comment>
<evidence type="ECO:0000313" key="12">
    <source>
        <dbReference type="Proteomes" id="UP000472277"/>
    </source>
</evidence>
<evidence type="ECO:0000256" key="7">
    <source>
        <dbReference type="ARBA" id="ARBA00022702"/>
    </source>
</evidence>
<dbReference type="GO" id="GO:0005576">
    <property type="term" value="C:extracellular region"/>
    <property type="evidence" value="ECO:0007669"/>
    <property type="project" value="UniProtKB-SubCell"/>
</dbReference>
<dbReference type="OMA" id="IRCLLPD"/>
<dbReference type="AlphaFoldDB" id="A0A674F4K2"/>
<dbReference type="Ensembl" id="ENSSTUT00000123612.1">
    <property type="protein sequence ID" value="ENSSTUP00000115529.1"/>
    <property type="gene ID" value="ENSSTUG00000050888.1"/>
</dbReference>
<dbReference type="GO" id="GO:0005179">
    <property type="term" value="F:hormone activity"/>
    <property type="evidence" value="ECO:0007669"/>
    <property type="project" value="UniProtKB-KW"/>
</dbReference>
<reference evidence="11" key="1">
    <citation type="submission" date="2025-08" db="UniProtKB">
        <authorList>
            <consortium name="Ensembl"/>
        </authorList>
    </citation>
    <scope>IDENTIFICATION</scope>
</reference>
<feature type="chain" id="PRO_5025720975" description="Parathyroid hormone" evidence="10">
    <location>
        <begin position="24"/>
        <end position="104"/>
    </location>
</feature>
<evidence type="ECO:0000256" key="5">
    <source>
        <dbReference type="ARBA" id="ARBA00022525"/>
    </source>
</evidence>
<evidence type="ECO:0000256" key="3">
    <source>
        <dbReference type="ARBA" id="ARBA00011605"/>
    </source>
</evidence>
<dbReference type="PANTHER" id="PTHR10541:SF2">
    <property type="entry name" value="PARATHYROID HORMONE"/>
    <property type="match status" value="1"/>
</dbReference>